<evidence type="ECO:0000256" key="1">
    <source>
        <dbReference type="SAM" id="MobiDB-lite"/>
    </source>
</evidence>
<feature type="compositionally biased region" description="Pro residues" evidence="1">
    <location>
        <begin position="376"/>
        <end position="388"/>
    </location>
</feature>
<evidence type="ECO:0000313" key="3">
    <source>
        <dbReference type="Proteomes" id="UP001606210"/>
    </source>
</evidence>
<sequence length="444" mass="47647">MDTQPTMTQLPADTPVEWFSESTRVIDGRPDARYGWAESPDGPCIVKALDLRLGPSVASLLDHERAVLKLLGDRGAPVPQLVPTEAPGWLATRFGGLSLRVLAGLPGAPEHLSFDERLAVWVHFLRRAEAFVTAGALPIDLWDGNIVLPLTRGVAGQVMPQDAVMIDHAHTVVTGMHLRRPVMIGAHMDRIAPELRQFLEADQVRFVHAFREANAPFPQTTAAVQDVEARSAQIFAAYDADQQVQQALDDGKLDIAAAMQYAAAVAVERLLPMAPPAARQPLFDVLRRMKAEAPQARFPSLTEASEALRRVMPALPRTGRHQYPQVLPATLKPLPVPETPVDGPMPGEGTFSADQPTQRTSGAIVDFINIDELPAASPPAPSPLPPAQPTSYGSASTVDPVMKPPAEPAAVQAAPATGLPWRWLYAAGLIAGGLLGQWAATRGL</sequence>
<gene>
    <name evidence="2" type="ORF">ACG00Y_21065</name>
</gene>
<organism evidence="2 3">
    <name type="scientific">Pelomonas parva</name>
    <dbReference type="NCBI Taxonomy" id="3299032"/>
    <lineage>
        <taxon>Bacteria</taxon>
        <taxon>Pseudomonadati</taxon>
        <taxon>Pseudomonadota</taxon>
        <taxon>Betaproteobacteria</taxon>
        <taxon>Burkholderiales</taxon>
        <taxon>Sphaerotilaceae</taxon>
        <taxon>Roseateles</taxon>
    </lineage>
</organism>
<protein>
    <recommendedName>
        <fullName evidence="4">Protein kinase domain-containing protein</fullName>
    </recommendedName>
</protein>
<proteinExistence type="predicted"/>
<comment type="caution">
    <text evidence="2">The sequence shown here is derived from an EMBL/GenBank/DDBJ whole genome shotgun (WGS) entry which is preliminary data.</text>
</comment>
<dbReference type="RefSeq" id="WP_394482277.1">
    <property type="nucleotide sequence ID" value="NZ_JBIGHV010000008.1"/>
</dbReference>
<evidence type="ECO:0008006" key="4">
    <source>
        <dbReference type="Google" id="ProtNLM"/>
    </source>
</evidence>
<dbReference type="Proteomes" id="UP001606210">
    <property type="component" value="Unassembled WGS sequence"/>
</dbReference>
<evidence type="ECO:0000313" key="2">
    <source>
        <dbReference type="EMBL" id="MFG6432424.1"/>
    </source>
</evidence>
<name>A0ABW7F724_9BURK</name>
<reference evidence="2 3" key="1">
    <citation type="submission" date="2024-08" db="EMBL/GenBank/DDBJ databases">
        <authorList>
            <person name="Lu H."/>
        </authorList>
    </citation>
    <scope>NUCLEOTIDE SEQUENCE [LARGE SCALE GENOMIC DNA]</scope>
    <source>
        <strain evidence="2 3">LYH14W</strain>
    </source>
</reference>
<keyword evidence="3" id="KW-1185">Reference proteome</keyword>
<accession>A0ABW7F724</accession>
<dbReference type="EMBL" id="JBIGHV010000008">
    <property type="protein sequence ID" value="MFG6432424.1"/>
    <property type="molecule type" value="Genomic_DNA"/>
</dbReference>
<feature type="region of interest" description="Disordered" evidence="1">
    <location>
        <begin position="375"/>
        <end position="398"/>
    </location>
</feature>